<accession>A0A0C3AIJ1</accession>
<dbReference type="Proteomes" id="UP000054166">
    <property type="component" value="Unassembled WGS sequence"/>
</dbReference>
<dbReference type="EMBL" id="KN833077">
    <property type="protein sequence ID" value="KIM73633.1"/>
    <property type="molecule type" value="Genomic_DNA"/>
</dbReference>
<reference evidence="2" key="2">
    <citation type="submission" date="2015-01" db="EMBL/GenBank/DDBJ databases">
        <title>Evolutionary Origins and Diversification of the Mycorrhizal Mutualists.</title>
        <authorList>
            <consortium name="DOE Joint Genome Institute"/>
            <consortium name="Mycorrhizal Genomics Consortium"/>
            <person name="Kohler A."/>
            <person name="Kuo A."/>
            <person name="Nagy L.G."/>
            <person name="Floudas D."/>
            <person name="Copeland A."/>
            <person name="Barry K.W."/>
            <person name="Cichocki N."/>
            <person name="Veneault-Fourrey C."/>
            <person name="LaButti K."/>
            <person name="Lindquist E.A."/>
            <person name="Lipzen A."/>
            <person name="Lundell T."/>
            <person name="Morin E."/>
            <person name="Murat C."/>
            <person name="Riley R."/>
            <person name="Ohm R."/>
            <person name="Sun H."/>
            <person name="Tunlid A."/>
            <person name="Henrissat B."/>
            <person name="Grigoriev I.V."/>
            <person name="Hibbett D.S."/>
            <person name="Martin F."/>
        </authorList>
    </citation>
    <scope>NUCLEOTIDE SEQUENCE [LARGE SCALE GENOMIC DNA]</scope>
    <source>
        <strain evidence="2">F 1598</strain>
    </source>
</reference>
<organism evidence="1 2">
    <name type="scientific">Piloderma croceum (strain F 1598)</name>
    <dbReference type="NCBI Taxonomy" id="765440"/>
    <lineage>
        <taxon>Eukaryota</taxon>
        <taxon>Fungi</taxon>
        <taxon>Dikarya</taxon>
        <taxon>Basidiomycota</taxon>
        <taxon>Agaricomycotina</taxon>
        <taxon>Agaricomycetes</taxon>
        <taxon>Agaricomycetidae</taxon>
        <taxon>Atheliales</taxon>
        <taxon>Atheliaceae</taxon>
        <taxon>Piloderma</taxon>
    </lineage>
</organism>
<sequence length="74" mass="8600">TIETKFYPLYNKILNYRFPPAAGYDVSPQWSIPDYKKTEDFTITFVIEHKQRPLLLIEIKPPSDFHVDSGRAAA</sequence>
<proteinExistence type="predicted"/>
<dbReference type="OrthoDB" id="5362978at2759"/>
<reference evidence="1 2" key="1">
    <citation type="submission" date="2014-04" db="EMBL/GenBank/DDBJ databases">
        <authorList>
            <consortium name="DOE Joint Genome Institute"/>
            <person name="Kuo A."/>
            <person name="Tarkka M."/>
            <person name="Buscot F."/>
            <person name="Kohler A."/>
            <person name="Nagy L.G."/>
            <person name="Floudas D."/>
            <person name="Copeland A."/>
            <person name="Barry K.W."/>
            <person name="Cichocki N."/>
            <person name="Veneault-Fourrey C."/>
            <person name="LaButti K."/>
            <person name="Lindquist E.A."/>
            <person name="Lipzen A."/>
            <person name="Lundell T."/>
            <person name="Morin E."/>
            <person name="Murat C."/>
            <person name="Sun H."/>
            <person name="Tunlid A."/>
            <person name="Henrissat B."/>
            <person name="Grigoriev I.V."/>
            <person name="Hibbett D.S."/>
            <person name="Martin F."/>
            <person name="Nordberg H.P."/>
            <person name="Cantor M.N."/>
            <person name="Hua S.X."/>
        </authorList>
    </citation>
    <scope>NUCLEOTIDE SEQUENCE [LARGE SCALE GENOMIC DNA]</scope>
    <source>
        <strain evidence="1 2">F 1598</strain>
    </source>
</reference>
<protein>
    <submittedName>
        <fullName evidence="1">Uncharacterized protein</fullName>
    </submittedName>
</protein>
<evidence type="ECO:0000313" key="2">
    <source>
        <dbReference type="Proteomes" id="UP000054166"/>
    </source>
</evidence>
<name>A0A0C3AIJ1_PILCF</name>
<feature type="non-terminal residue" evidence="1">
    <location>
        <position position="1"/>
    </location>
</feature>
<evidence type="ECO:0000313" key="1">
    <source>
        <dbReference type="EMBL" id="KIM73633.1"/>
    </source>
</evidence>
<keyword evidence="2" id="KW-1185">Reference proteome</keyword>
<feature type="non-terminal residue" evidence="1">
    <location>
        <position position="74"/>
    </location>
</feature>
<gene>
    <name evidence="1" type="ORF">PILCRDRAFT_32345</name>
</gene>
<dbReference type="HOGENOM" id="CLU_177425_0_0_1"/>
<dbReference type="AlphaFoldDB" id="A0A0C3AIJ1"/>
<dbReference type="InParanoid" id="A0A0C3AIJ1"/>